<protein>
    <recommendedName>
        <fullName evidence="3">Haemolysin activator HlyB C-terminal domain-containing protein</fullName>
    </recommendedName>
</protein>
<gene>
    <name evidence="1" type="ORF">SAMN02745129_2794</name>
</gene>
<dbReference type="OrthoDB" id="6306838at2"/>
<name>A0A1M5VIB0_9GAMM</name>
<accession>A0A1M5VIB0</accession>
<dbReference type="RefSeq" id="WP_073325859.1">
    <property type="nucleotide sequence ID" value="NZ_FQXG01000004.1"/>
</dbReference>
<proteinExistence type="predicted"/>
<keyword evidence="2" id="KW-1185">Reference proteome</keyword>
<evidence type="ECO:0008006" key="3">
    <source>
        <dbReference type="Google" id="ProtNLM"/>
    </source>
</evidence>
<dbReference type="EMBL" id="FQXG01000004">
    <property type="protein sequence ID" value="SHH74961.1"/>
    <property type="molecule type" value="Genomic_DNA"/>
</dbReference>
<dbReference type="STRING" id="299255.SAMN02745129_2794"/>
<evidence type="ECO:0000313" key="2">
    <source>
        <dbReference type="Proteomes" id="UP000184268"/>
    </source>
</evidence>
<dbReference type="Proteomes" id="UP000184268">
    <property type="component" value="Unassembled WGS sequence"/>
</dbReference>
<reference evidence="1 2" key="1">
    <citation type="submission" date="2016-11" db="EMBL/GenBank/DDBJ databases">
        <authorList>
            <person name="Jaros S."/>
            <person name="Januszkiewicz K."/>
            <person name="Wedrychowicz H."/>
        </authorList>
    </citation>
    <scope>NUCLEOTIDE SEQUENCE [LARGE SCALE GENOMIC DNA]</scope>
    <source>
        <strain evidence="1 2">DSM 16917</strain>
    </source>
</reference>
<organism evidence="1 2">
    <name type="scientific">Ferrimonas marina</name>
    <dbReference type="NCBI Taxonomy" id="299255"/>
    <lineage>
        <taxon>Bacteria</taxon>
        <taxon>Pseudomonadati</taxon>
        <taxon>Pseudomonadota</taxon>
        <taxon>Gammaproteobacteria</taxon>
        <taxon>Alteromonadales</taxon>
        <taxon>Ferrimonadaceae</taxon>
        <taxon>Ferrimonas</taxon>
    </lineage>
</organism>
<evidence type="ECO:0000313" key="1">
    <source>
        <dbReference type="EMBL" id="SHH74961.1"/>
    </source>
</evidence>
<sequence>MGLFLLPLPLSADDDVAALDAQCGADPQYQIIRHNVFDSSAPGFTWLHRLANQLHFTTREVTVQNAVAGFTPCEEEVDDLYELERHLRTQSYLRDAKVRRKGNSNEILVETYDTWSLLPTVDFSRRGGENAAAVGLKDSNFLGLGINTEVAYFSDYLRDGYLLDIHSPLYLNQNLSAGLTLADTSDGHKASFSLQRPFFSLDSRHGFGLAFNDEARLDSIRQREEEVNQFEHRLNQFSVWYGQTWFNQQQQALRWQVGYSRDRHEFRPDQENPEETTLLPEDRERSYPWVQLLWQQDRYEKHTNLFLINAVEDVNFGWDLALKLGWDFAQNEGWVAQMYASRGWSLTDRLIWLSQFWGEGEQLEDNEHQHRLQWRNELFFRVTEPVRLYSKLDWRHSQNDYLDQPNTLGGTNGLRGYPLQYQHGDNIWLGSLEARYYPGLNLWQLFDAGAALFYDIGEAQGGSPYPDNPEGTLQSYGVGLRFFASRAGSNNIVHVDFARPVSDDPNVDRWEWRIEVKRHF</sequence>
<dbReference type="AlphaFoldDB" id="A0A1M5VIB0"/>